<dbReference type="PROSITE" id="PS50948">
    <property type="entry name" value="PAN"/>
    <property type="match status" value="1"/>
</dbReference>
<dbReference type="PROSITE" id="PS50026">
    <property type="entry name" value="EGF_3"/>
    <property type="match status" value="1"/>
</dbReference>
<dbReference type="SMART" id="SM00108">
    <property type="entry name" value="B_lectin"/>
    <property type="match status" value="1"/>
</dbReference>
<comment type="catalytic activity">
    <reaction evidence="17 18">
        <text>L-seryl-[protein] + ATP = O-phospho-L-seryl-[protein] + ADP + H(+)</text>
        <dbReference type="Rhea" id="RHEA:17989"/>
        <dbReference type="Rhea" id="RHEA-COMP:9863"/>
        <dbReference type="Rhea" id="RHEA-COMP:11604"/>
        <dbReference type="ChEBI" id="CHEBI:15378"/>
        <dbReference type="ChEBI" id="CHEBI:29999"/>
        <dbReference type="ChEBI" id="CHEBI:30616"/>
        <dbReference type="ChEBI" id="CHEBI:83421"/>
        <dbReference type="ChEBI" id="CHEBI:456216"/>
        <dbReference type="EC" id="2.7.11.1"/>
    </reaction>
</comment>
<evidence type="ECO:0000256" key="10">
    <source>
        <dbReference type="ARBA" id="ARBA00022840"/>
    </source>
</evidence>
<dbReference type="InterPro" id="IPR024171">
    <property type="entry name" value="SRK-like_kinase"/>
</dbReference>
<dbReference type="SMART" id="SM00220">
    <property type="entry name" value="S_TKc"/>
    <property type="match status" value="1"/>
</dbReference>
<keyword evidence="6" id="KW-0732">Signal</keyword>
<evidence type="ECO:0000256" key="8">
    <source>
        <dbReference type="ARBA" id="ARBA00022741"/>
    </source>
</evidence>
<dbReference type="InterPro" id="IPR021820">
    <property type="entry name" value="S-locus_recpt_kinase_C"/>
</dbReference>
<sequence length="767" mass="87074">MVLGFFSPGNSKNRYLGIWYKKVPVQTVVWVANRCNPIHDLSGLLTINSTGNVELLYRNKSSVVWSTRSFKEPKKPILVLLDTGNLVLNDNSTSSTTTPESYLWQSFDYPSDTLLPGMKLGWNFQAGLKRSLSAWKNLNDPCPGNFSYGFEFEHQASPEVYMMKGTAKYYRSGPWNGLRFSGVPELIANPVYDFQYVYDDRELYYMYNLMIEREVLTRIVLNETSSLRQRYVWLEGNHTWRRFSSAPMTDCDKYGFCGANGSCVMRKNVPTCHCLKGFKPSNQEKWDSSDWSGGCVRKTPLSCQDKDKDEFIIVGGLKLPETTHSLVNRSLNLMECRAKCLRNCSCVAYSNLDIRGQGSGCIMWFGDLLDIREFPSNGQNLYLRISASELAVIGSVSVMLLFVCYCMYRRRCSKAARERKQYNTEGKDDLELPLFDLATIATATENFADDNKLGQGGFGPVYKGILKDGQEIAVKRLSRSSGQGLNEFKNEVILIAKLQHRNLVRLLGCCIQGEEKLLLYEYMPNRSLNFFIFDETRKKLLDWPKRFKIICGIARGLLYLHQDSRLRIIHRDLKAGNVLLDNEMNPKISDFGMAKLFGGNQTEGNTTRVVGTYGYMAPEYASDGLFSVKSDVFSFGILVLEIISGKKNRGFFHRDDSLNLTGHVWRLWNEGNSLELIDECLAESCYEPEVLRCIHIGLLCIQQCPEDRPCMASVVVMFGSQSSLDPPKQPGFFIQKEPLEFDAVNSSSYKQESSSKNEVTITLLEAR</sequence>
<feature type="domain" description="Apple" evidence="23">
    <location>
        <begin position="303"/>
        <end position="386"/>
    </location>
</feature>
<evidence type="ECO:0000256" key="16">
    <source>
        <dbReference type="ARBA" id="ARBA00047899"/>
    </source>
</evidence>
<feature type="domain" description="EGF-like" evidence="21">
    <location>
        <begin position="247"/>
        <end position="284"/>
    </location>
</feature>
<evidence type="ECO:0000313" key="25">
    <source>
        <dbReference type="Proteomes" id="UP000030645"/>
    </source>
</evidence>
<keyword evidence="14 24" id="KW-0675">Receptor</keyword>
<dbReference type="GO" id="GO:0005886">
    <property type="term" value="C:plasma membrane"/>
    <property type="evidence" value="ECO:0007669"/>
    <property type="project" value="UniProtKB-SubCell"/>
</dbReference>
<dbReference type="SUPFAM" id="SSF51110">
    <property type="entry name" value="alpha-D-mannose-specific plant lectins"/>
    <property type="match status" value="1"/>
</dbReference>
<feature type="domain" description="Protein kinase" evidence="20">
    <location>
        <begin position="447"/>
        <end position="724"/>
    </location>
</feature>
<name>W9RS41_9ROSA</name>
<dbReference type="Pfam" id="PF07714">
    <property type="entry name" value="PK_Tyr_Ser-Thr"/>
    <property type="match status" value="1"/>
</dbReference>
<evidence type="ECO:0000256" key="7">
    <source>
        <dbReference type="ARBA" id="ARBA00022734"/>
    </source>
</evidence>
<dbReference type="GO" id="GO:0048544">
    <property type="term" value="P:recognition of pollen"/>
    <property type="evidence" value="ECO:0007669"/>
    <property type="project" value="InterPro"/>
</dbReference>
<dbReference type="InterPro" id="IPR000742">
    <property type="entry name" value="EGF"/>
</dbReference>
<keyword evidence="4 18" id="KW-0808">Transferase</keyword>
<evidence type="ECO:0000256" key="18">
    <source>
        <dbReference type="PIRNR" id="PIRNR000641"/>
    </source>
</evidence>
<evidence type="ECO:0000256" key="3">
    <source>
        <dbReference type="ARBA" id="ARBA00022527"/>
    </source>
</evidence>
<dbReference type="PROSITE" id="PS50927">
    <property type="entry name" value="BULB_LECTIN"/>
    <property type="match status" value="1"/>
</dbReference>
<dbReference type="FunFam" id="1.10.510.10:FF:000060">
    <property type="entry name" value="G-type lectin S-receptor-like serine/threonine-protein kinase"/>
    <property type="match status" value="1"/>
</dbReference>
<evidence type="ECO:0000256" key="1">
    <source>
        <dbReference type="ARBA" id="ARBA00004251"/>
    </source>
</evidence>
<keyword evidence="7 24" id="KW-0430">Lectin</keyword>
<comment type="catalytic activity">
    <reaction evidence="16 18">
        <text>L-threonyl-[protein] + ATP = O-phospho-L-threonyl-[protein] + ADP + H(+)</text>
        <dbReference type="Rhea" id="RHEA:46608"/>
        <dbReference type="Rhea" id="RHEA-COMP:11060"/>
        <dbReference type="Rhea" id="RHEA-COMP:11605"/>
        <dbReference type="ChEBI" id="CHEBI:15378"/>
        <dbReference type="ChEBI" id="CHEBI:30013"/>
        <dbReference type="ChEBI" id="CHEBI:30616"/>
        <dbReference type="ChEBI" id="CHEBI:61977"/>
        <dbReference type="ChEBI" id="CHEBI:456216"/>
        <dbReference type="EC" id="2.7.11.1"/>
    </reaction>
</comment>
<evidence type="ECO:0000256" key="14">
    <source>
        <dbReference type="ARBA" id="ARBA00023170"/>
    </source>
</evidence>
<dbReference type="InterPro" id="IPR011009">
    <property type="entry name" value="Kinase-like_dom_sf"/>
</dbReference>
<keyword evidence="11" id="KW-1133">Transmembrane helix</keyword>
<dbReference type="GO" id="GO:0004674">
    <property type="term" value="F:protein serine/threonine kinase activity"/>
    <property type="evidence" value="ECO:0007669"/>
    <property type="project" value="UniProtKB-KW"/>
</dbReference>
<keyword evidence="10 18" id="KW-0067">ATP-binding</keyword>
<evidence type="ECO:0000256" key="19">
    <source>
        <dbReference type="PROSITE-ProRule" id="PRU00076"/>
    </source>
</evidence>
<dbReference type="Gene3D" id="2.90.10.10">
    <property type="entry name" value="Bulb-type lectin domain"/>
    <property type="match status" value="1"/>
</dbReference>
<keyword evidence="3 18" id="KW-0723">Serine/threonine-protein kinase</keyword>
<evidence type="ECO:0000259" key="22">
    <source>
        <dbReference type="PROSITE" id="PS50927"/>
    </source>
</evidence>
<dbReference type="FunFam" id="3.30.200.20:FF:000330">
    <property type="entry name" value="G-type lectin S-receptor-like serine/threonine-protein kinase At4g03230"/>
    <property type="match status" value="1"/>
</dbReference>
<evidence type="ECO:0000259" key="21">
    <source>
        <dbReference type="PROSITE" id="PS50026"/>
    </source>
</evidence>
<dbReference type="InterPro" id="IPR003609">
    <property type="entry name" value="Pan_app"/>
</dbReference>
<keyword evidence="2" id="KW-1003">Cell membrane</keyword>
<keyword evidence="25" id="KW-1185">Reference proteome</keyword>
<proteinExistence type="inferred from homology"/>
<evidence type="ECO:0000256" key="2">
    <source>
        <dbReference type="ARBA" id="ARBA00022475"/>
    </source>
</evidence>
<evidence type="ECO:0000256" key="4">
    <source>
        <dbReference type="ARBA" id="ARBA00022679"/>
    </source>
</evidence>
<dbReference type="InterPro" id="IPR001480">
    <property type="entry name" value="Bulb-type_lectin_dom"/>
</dbReference>
<dbReference type="InterPro" id="IPR000719">
    <property type="entry name" value="Prot_kinase_dom"/>
</dbReference>
<comment type="similarity">
    <text evidence="18">Belongs to the protein kinase superfamily. Ser/Thr protein kinase family.</text>
</comment>
<dbReference type="CDD" id="cd14066">
    <property type="entry name" value="STKc_IRAK"/>
    <property type="match status" value="1"/>
</dbReference>
<gene>
    <name evidence="24" type="ORF">L484_012322</name>
</gene>
<keyword evidence="9 18" id="KW-0418">Kinase</keyword>
<dbReference type="CDD" id="cd00028">
    <property type="entry name" value="B_lectin"/>
    <property type="match status" value="1"/>
</dbReference>
<keyword evidence="13" id="KW-1015">Disulfide bond</keyword>
<dbReference type="Pfam" id="PF01453">
    <property type="entry name" value="B_lectin"/>
    <property type="match status" value="1"/>
</dbReference>
<dbReference type="InterPro" id="IPR036426">
    <property type="entry name" value="Bulb-type_lectin_dom_sf"/>
</dbReference>
<dbReference type="Pfam" id="PF00954">
    <property type="entry name" value="S_locus_glycop"/>
    <property type="match status" value="1"/>
</dbReference>
<evidence type="ECO:0000256" key="9">
    <source>
        <dbReference type="ARBA" id="ARBA00022777"/>
    </source>
</evidence>
<dbReference type="PROSITE" id="PS50011">
    <property type="entry name" value="PROTEIN_KINASE_DOM"/>
    <property type="match status" value="1"/>
</dbReference>
<evidence type="ECO:0000256" key="5">
    <source>
        <dbReference type="ARBA" id="ARBA00022692"/>
    </source>
</evidence>
<dbReference type="InterPro" id="IPR001245">
    <property type="entry name" value="Ser-Thr/Tyr_kinase_cat_dom"/>
</dbReference>
<dbReference type="PIRSF" id="PIRSF000641">
    <property type="entry name" value="SRK"/>
    <property type="match status" value="1"/>
</dbReference>
<dbReference type="Pfam" id="PF11883">
    <property type="entry name" value="DUF3403"/>
    <property type="match status" value="1"/>
</dbReference>
<dbReference type="Pfam" id="PF08276">
    <property type="entry name" value="PAN_2"/>
    <property type="match status" value="1"/>
</dbReference>
<keyword evidence="19" id="KW-0245">EGF-like domain</keyword>
<dbReference type="Gene3D" id="3.30.200.20">
    <property type="entry name" value="Phosphorylase Kinase, domain 1"/>
    <property type="match status" value="1"/>
</dbReference>
<dbReference type="Gene3D" id="1.10.510.10">
    <property type="entry name" value="Transferase(Phosphotransferase) domain 1"/>
    <property type="match status" value="1"/>
</dbReference>
<dbReference type="GO" id="GO:0106310">
    <property type="term" value="F:protein serine kinase activity"/>
    <property type="evidence" value="ECO:0007669"/>
    <property type="project" value="RHEA"/>
</dbReference>
<comment type="caution">
    <text evidence="19">Lacks conserved residue(s) required for the propagation of feature annotation.</text>
</comment>
<dbReference type="InterPro" id="IPR000858">
    <property type="entry name" value="S_locus_glycoprot_dom"/>
</dbReference>
<dbReference type="STRING" id="981085.W9RS41"/>
<evidence type="ECO:0000256" key="13">
    <source>
        <dbReference type="ARBA" id="ARBA00023157"/>
    </source>
</evidence>
<evidence type="ECO:0000259" key="20">
    <source>
        <dbReference type="PROSITE" id="PS50011"/>
    </source>
</evidence>
<evidence type="ECO:0000256" key="12">
    <source>
        <dbReference type="ARBA" id="ARBA00023136"/>
    </source>
</evidence>
<dbReference type="EMBL" id="KE345525">
    <property type="protein sequence ID" value="EXC05289.1"/>
    <property type="molecule type" value="Genomic_DNA"/>
</dbReference>
<keyword evidence="5" id="KW-0812">Transmembrane</keyword>
<evidence type="ECO:0000256" key="15">
    <source>
        <dbReference type="ARBA" id="ARBA00023180"/>
    </source>
</evidence>
<reference evidence="25" key="1">
    <citation type="submission" date="2013-01" db="EMBL/GenBank/DDBJ databases">
        <title>Draft Genome Sequence of a Mulberry Tree, Morus notabilis C.K. Schneid.</title>
        <authorList>
            <person name="He N."/>
            <person name="Zhao S."/>
        </authorList>
    </citation>
    <scope>NUCLEOTIDE SEQUENCE</scope>
</reference>
<keyword evidence="8 18" id="KW-0547">Nucleotide-binding</keyword>
<dbReference type="EC" id="2.7.11.1" evidence="18"/>
<dbReference type="CDD" id="cd01098">
    <property type="entry name" value="PAN_AP_plant"/>
    <property type="match status" value="1"/>
</dbReference>
<dbReference type="SUPFAM" id="SSF56112">
    <property type="entry name" value="Protein kinase-like (PK-like)"/>
    <property type="match status" value="1"/>
</dbReference>
<dbReference type="PROSITE" id="PS00108">
    <property type="entry name" value="PROTEIN_KINASE_ST"/>
    <property type="match status" value="1"/>
</dbReference>
<dbReference type="GO" id="GO:0005524">
    <property type="term" value="F:ATP binding"/>
    <property type="evidence" value="ECO:0007669"/>
    <property type="project" value="UniProtKB-KW"/>
</dbReference>
<dbReference type="InterPro" id="IPR008271">
    <property type="entry name" value="Ser/Thr_kinase_AS"/>
</dbReference>
<dbReference type="SMART" id="SM00473">
    <property type="entry name" value="PAN_AP"/>
    <property type="match status" value="1"/>
</dbReference>
<dbReference type="Proteomes" id="UP000030645">
    <property type="component" value="Unassembled WGS sequence"/>
</dbReference>
<keyword evidence="15" id="KW-0325">Glycoprotein</keyword>
<dbReference type="GO" id="GO:0030246">
    <property type="term" value="F:carbohydrate binding"/>
    <property type="evidence" value="ECO:0007669"/>
    <property type="project" value="UniProtKB-KW"/>
</dbReference>
<protein>
    <recommendedName>
        <fullName evidence="18">Receptor-like serine/threonine-protein kinase</fullName>
        <ecNumber evidence="18">2.7.11.1</ecNumber>
    </recommendedName>
</protein>
<dbReference type="AlphaFoldDB" id="W9RS41"/>
<evidence type="ECO:0000256" key="17">
    <source>
        <dbReference type="ARBA" id="ARBA00048679"/>
    </source>
</evidence>
<organism evidence="24 25">
    <name type="scientific">Morus notabilis</name>
    <dbReference type="NCBI Taxonomy" id="981085"/>
    <lineage>
        <taxon>Eukaryota</taxon>
        <taxon>Viridiplantae</taxon>
        <taxon>Streptophyta</taxon>
        <taxon>Embryophyta</taxon>
        <taxon>Tracheophyta</taxon>
        <taxon>Spermatophyta</taxon>
        <taxon>Magnoliopsida</taxon>
        <taxon>eudicotyledons</taxon>
        <taxon>Gunneridae</taxon>
        <taxon>Pentapetalae</taxon>
        <taxon>rosids</taxon>
        <taxon>fabids</taxon>
        <taxon>Rosales</taxon>
        <taxon>Moraceae</taxon>
        <taxon>Moreae</taxon>
        <taxon>Morus</taxon>
    </lineage>
</organism>
<feature type="domain" description="Bulb-type lectin" evidence="22">
    <location>
        <begin position="1"/>
        <end position="101"/>
    </location>
</feature>
<evidence type="ECO:0000259" key="23">
    <source>
        <dbReference type="PROSITE" id="PS50948"/>
    </source>
</evidence>
<accession>W9RS41</accession>
<evidence type="ECO:0000256" key="6">
    <source>
        <dbReference type="ARBA" id="ARBA00022729"/>
    </source>
</evidence>
<dbReference type="PANTHER" id="PTHR27002:SF900">
    <property type="entry name" value="S-LOCUS LECTIN KINASE FAMILY PROTEIN"/>
    <property type="match status" value="1"/>
</dbReference>
<keyword evidence="12" id="KW-0472">Membrane</keyword>
<evidence type="ECO:0000256" key="11">
    <source>
        <dbReference type="ARBA" id="ARBA00022989"/>
    </source>
</evidence>
<dbReference type="PANTHER" id="PTHR27002">
    <property type="entry name" value="RECEPTOR-LIKE SERINE/THREONINE-PROTEIN KINASE SD1-8"/>
    <property type="match status" value="1"/>
</dbReference>
<evidence type="ECO:0000313" key="24">
    <source>
        <dbReference type="EMBL" id="EXC05289.1"/>
    </source>
</evidence>
<comment type="subcellular location">
    <subcellularLocation>
        <location evidence="1">Cell membrane</location>
        <topology evidence="1">Single-pass type I membrane protein</topology>
    </subcellularLocation>
</comment>